<dbReference type="EMBL" id="SNXW01000004">
    <property type="protein sequence ID" value="TDP83772.1"/>
    <property type="molecule type" value="Genomic_DNA"/>
</dbReference>
<protein>
    <submittedName>
        <fullName evidence="1">Uncharacterized protein</fullName>
    </submittedName>
</protein>
<sequence length="61" mass="6853">MDVVPVAQWIPCLVRKPVVQLLQENGLRQAHGSGQSGGERNWWLIKQQAADVNAEFSVKLR</sequence>
<organism evidence="1 2">
    <name type="scientific">Aquabacterium commune</name>
    <dbReference type="NCBI Taxonomy" id="70586"/>
    <lineage>
        <taxon>Bacteria</taxon>
        <taxon>Pseudomonadati</taxon>
        <taxon>Pseudomonadota</taxon>
        <taxon>Betaproteobacteria</taxon>
        <taxon>Burkholderiales</taxon>
        <taxon>Aquabacterium</taxon>
    </lineage>
</organism>
<evidence type="ECO:0000313" key="1">
    <source>
        <dbReference type="EMBL" id="TDP83772.1"/>
    </source>
</evidence>
<name>A0A4R6RCC8_9BURK</name>
<accession>A0A4R6RCC8</accession>
<dbReference type="AlphaFoldDB" id="A0A4R6RCC8"/>
<evidence type="ECO:0000313" key="2">
    <source>
        <dbReference type="Proteomes" id="UP000294593"/>
    </source>
</evidence>
<reference evidence="1 2" key="1">
    <citation type="submission" date="2019-03" db="EMBL/GenBank/DDBJ databases">
        <title>Genomic Encyclopedia of Type Strains, Phase IV (KMG-IV): sequencing the most valuable type-strain genomes for metagenomic binning, comparative biology and taxonomic classification.</title>
        <authorList>
            <person name="Goeker M."/>
        </authorList>
    </citation>
    <scope>NUCLEOTIDE SEQUENCE [LARGE SCALE GENOMIC DNA]</scope>
    <source>
        <strain evidence="1 2">DSM 11901</strain>
    </source>
</reference>
<proteinExistence type="predicted"/>
<dbReference type="Proteomes" id="UP000294593">
    <property type="component" value="Unassembled WGS sequence"/>
</dbReference>
<gene>
    <name evidence="1" type="ORF">EV672_104153</name>
</gene>
<keyword evidence="2" id="KW-1185">Reference proteome</keyword>
<comment type="caution">
    <text evidence="1">The sequence shown here is derived from an EMBL/GenBank/DDBJ whole genome shotgun (WGS) entry which is preliminary data.</text>
</comment>